<keyword evidence="2 4" id="KW-0472">Membrane</keyword>
<evidence type="ECO:0000313" key="8">
    <source>
        <dbReference type="Proteomes" id="UP001141619"/>
    </source>
</evidence>
<dbReference type="Gene3D" id="2.60.450.10">
    <property type="entry name" value="Lipopolysaccharide (LPS) transport protein A like domain"/>
    <property type="match status" value="1"/>
</dbReference>
<dbReference type="GO" id="GO:0009279">
    <property type="term" value="C:cell outer membrane"/>
    <property type="evidence" value="ECO:0007669"/>
    <property type="project" value="UniProtKB-SubCell"/>
</dbReference>
<dbReference type="InterPro" id="IPR007543">
    <property type="entry name" value="LptD_C"/>
</dbReference>
<feature type="domain" description="LptD C-terminal" evidence="6">
    <location>
        <begin position="307"/>
        <end position="682"/>
    </location>
</feature>
<comment type="caution">
    <text evidence="7">The sequence shown here is derived from an EMBL/GenBank/DDBJ whole genome shotgun (WGS) entry which is preliminary data.</text>
</comment>
<gene>
    <name evidence="4 7" type="primary">lptD</name>
    <name evidence="7" type="ORF">NYP16_10385</name>
</gene>
<keyword evidence="3 4" id="KW-0998">Cell outer membrane</keyword>
<proteinExistence type="inferred from homology"/>
<evidence type="ECO:0000313" key="7">
    <source>
        <dbReference type="EMBL" id="MDA5194357.1"/>
    </source>
</evidence>
<comment type="subcellular location">
    <subcellularLocation>
        <location evidence="4">Cell outer membrane</location>
    </subcellularLocation>
</comment>
<dbReference type="PANTHER" id="PTHR30189">
    <property type="entry name" value="LPS-ASSEMBLY PROTEIN"/>
    <property type="match status" value="1"/>
</dbReference>
<dbReference type="InterPro" id="IPR005653">
    <property type="entry name" value="OstA-like_N"/>
</dbReference>
<comment type="similarity">
    <text evidence="4">Belongs to the LptD family.</text>
</comment>
<evidence type="ECO:0000256" key="1">
    <source>
        <dbReference type="ARBA" id="ARBA00022729"/>
    </source>
</evidence>
<evidence type="ECO:0000256" key="3">
    <source>
        <dbReference type="ARBA" id="ARBA00023237"/>
    </source>
</evidence>
<dbReference type="InterPro" id="IPR050218">
    <property type="entry name" value="LptD"/>
</dbReference>
<name>A0A9X3Z7N4_9PROT</name>
<dbReference type="GO" id="GO:1990351">
    <property type="term" value="C:transporter complex"/>
    <property type="evidence" value="ECO:0007669"/>
    <property type="project" value="TreeGrafter"/>
</dbReference>
<feature type="chain" id="PRO_5041029303" description="LPS-assembly protein LptD" evidence="4">
    <location>
        <begin position="21"/>
        <end position="743"/>
    </location>
</feature>
<dbReference type="HAMAP" id="MF_01411">
    <property type="entry name" value="LPS_assembly_LptD"/>
    <property type="match status" value="1"/>
</dbReference>
<evidence type="ECO:0000259" key="5">
    <source>
        <dbReference type="Pfam" id="PF03968"/>
    </source>
</evidence>
<dbReference type="AlphaFoldDB" id="A0A9X3Z7N4"/>
<evidence type="ECO:0000256" key="4">
    <source>
        <dbReference type="HAMAP-Rule" id="MF_01411"/>
    </source>
</evidence>
<reference evidence="7" key="2">
    <citation type="journal article" date="2023" name="Syst. Appl. Microbiol.">
        <title>Govania unica gen. nov., sp. nov., a rare biosphere bacterium that represents a novel family in the class Alphaproteobacteria.</title>
        <authorList>
            <person name="Vandamme P."/>
            <person name="Peeters C."/>
            <person name="Hettiarachchi A."/>
            <person name="Cnockaert M."/>
            <person name="Carlier A."/>
        </authorList>
    </citation>
    <scope>NUCLEOTIDE SEQUENCE</scope>
    <source>
        <strain evidence="7">LMG 31809</strain>
    </source>
</reference>
<feature type="domain" description="Organic solvent tolerance-like N-terminal" evidence="5">
    <location>
        <begin position="54"/>
        <end position="92"/>
    </location>
</feature>
<dbReference type="PANTHER" id="PTHR30189:SF1">
    <property type="entry name" value="LPS-ASSEMBLY PROTEIN LPTD"/>
    <property type="match status" value="1"/>
</dbReference>
<dbReference type="EMBL" id="JANWOI010000003">
    <property type="protein sequence ID" value="MDA5194357.1"/>
    <property type="molecule type" value="Genomic_DNA"/>
</dbReference>
<dbReference type="Pfam" id="PF03968">
    <property type="entry name" value="LptD_N"/>
    <property type="match status" value="1"/>
</dbReference>
<evidence type="ECO:0000259" key="6">
    <source>
        <dbReference type="Pfam" id="PF04453"/>
    </source>
</evidence>
<dbReference type="GO" id="GO:0015920">
    <property type="term" value="P:lipopolysaccharide transport"/>
    <property type="evidence" value="ECO:0007669"/>
    <property type="project" value="InterPro"/>
</dbReference>
<dbReference type="RefSeq" id="WP_274944060.1">
    <property type="nucleotide sequence ID" value="NZ_JANWOI010000003.1"/>
</dbReference>
<comment type="function">
    <text evidence="4">Involved in the assembly of lipopolysaccharide (LPS) at the surface of the outer membrane.</text>
</comment>
<dbReference type="Pfam" id="PF04453">
    <property type="entry name" value="LptD"/>
    <property type="match status" value="1"/>
</dbReference>
<dbReference type="InterPro" id="IPR020889">
    <property type="entry name" value="LipoPS_assembly_LptD"/>
</dbReference>
<keyword evidence="1 4" id="KW-0732">Signal</keyword>
<evidence type="ECO:0000256" key="2">
    <source>
        <dbReference type="ARBA" id="ARBA00023136"/>
    </source>
</evidence>
<comment type="subunit">
    <text evidence="4">Component of the lipopolysaccharide transport and assembly complex.</text>
</comment>
<comment type="caution">
    <text evidence="4">Lacks conserved residue(s) required for the propagation of feature annotation.</text>
</comment>
<protein>
    <recommendedName>
        <fullName evidence="4">LPS-assembly protein LptD</fullName>
    </recommendedName>
</protein>
<sequence length="743" mass="82223" precursor="true">MKGKLIIISWLASVSTLSLASSLAAAQSVPPAETGDSGAVNDTLGEKVPIDFAADQLTFDENTNVAVAEGNVFLKREDRVIHADRVIYDLTEGTVRVEGHIWARDKDGNILTAEHLVINDDFTAGMVENIGLILKDDSRFAARHGELQNGTRTEMHHAIYSPCAVCNAKGEKVTPVWSMRAVSVTHDQERKRVTYRDATLNAFGVPIMWTPYLSQPDPSVHSASGLLIPDLVHSSQLGYTIKLPIYLRISDDKDATVTPWMTSAEGPVLAGEYRQNVGFGKFAASGSITHPDQLDDFGLKTGRKTFRGHIFSNGQFDLDSLNEPLGGTWSWRYDVGWASDDTYLRRYKISDTDTIRSEVAVERFGERSYGALSALAFQGLRVEDIPGLSPYALPMAEYHYVSKPGQMGGIYRFDANGLVVTRLDGMDTRRISTGGSWELPYVGESGSVYTLGASIRGDIYNVSDSNRPTGSAYSGQDGTIGRVLPQLRLEWRLPMVKEGRSTRQTLEPIVAFVGSLNAGNPLAIPNEDSRLIGFDDTNLFDSNRFMGLDRWETGSRFDYGLRYGIESNKLSARFLIGQSYRFYDDSKIPASSGLGGHWSDVVGRAEVSYGDYVNLIYRLRLHGQSFALRRNEVDAIIGPKKFKVTLGYLDMPLGADDFNTQIPLVKREELRGGAIYNFAQYWSLSGNIVHNLANNTNISGRAGIIYEDECLRFGVFYDRSNTTDRDIRPETTILLKIALKNLG</sequence>
<accession>A0A9X3Z7N4</accession>
<dbReference type="Proteomes" id="UP001141619">
    <property type="component" value="Unassembled WGS sequence"/>
</dbReference>
<organism evidence="7 8">
    <name type="scientific">Govanella unica</name>
    <dbReference type="NCBI Taxonomy" id="2975056"/>
    <lineage>
        <taxon>Bacteria</taxon>
        <taxon>Pseudomonadati</taxon>
        <taxon>Pseudomonadota</taxon>
        <taxon>Alphaproteobacteria</taxon>
        <taxon>Emcibacterales</taxon>
        <taxon>Govanellaceae</taxon>
        <taxon>Govanella</taxon>
    </lineage>
</organism>
<dbReference type="GO" id="GO:0043165">
    <property type="term" value="P:Gram-negative-bacterium-type cell outer membrane assembly"/>
    <property type="evidence" value="ECO:0007669"/>
    <property type="project" value="UniProtKB-UniRule"/>
</dbReference>
<feature type="signal peptide" evidence="4">
    <location>
        <begin position="1"/>
        <end position="20"/>
    </location>
</feature>
<keyword evidence="8" id="KW-1185">Reference proteome</keyword>
<reference evidence="7" key="1">
    <citation type="submission" date="2022-08" db="EMBL/GenBank/DDBJ databases">
        <authorList>
            <person name="Vandamme P."/>
            <person name="Hettiarachchi A."/>
            <person name="Peeters C."/>
            <person name="Cnockaert M."/>
            <person name="Carlier A."/>
        </authorList>
    </citation>
    <scope>NUCLEOTIDE SEQUENCE</scope>
    <source>
        <strain evidence="7">LMG 31809</strain>
    </source>
</reference>